<dbReference type="AlphaFoldDB" id="A0A198AIM0"/>
<accession>A0A198AIM0</accession>
<dbReference type="GO" id="GO:0051537">
    <property type="term" value="F:2 iron, 2 sulfur cluster binding"/>
    <property type="evidence" value="ECO:0007669"/>
    <property type="project" value="InterPro"/>
</dbReference>
<evidence type="ECO:0000259" key="1">
    <source>
        <dbReference type="Pfam" id="PF11575"/>
    </source>
</evidence>
<gene>
    <name evidence="2" type="ORF">A8708_31250</name>
</gene>
<dbReference type="Pfam" id="PF11575">
    <property type="entry name" value="FhuF_C"/>
    <property type="match status" value="1"/>
</dbReference>
<dbReference type="EMBL" id="LYPB01000049">
    <property type="protein sequence ID" value="OAS21349.1"/>
    <property type="molecule type" value="Genomic_DNA"/>
</dbReference>
<comment type="caution">
    <text evidence="2">The sequence shown here is derived from an EMBL/GenBank/DDBJ whole genome shotgun (WGS) entry which is preliminary data.</text>
</comment>
<dbReference type="STRING" id="1850517.A8708_31250"/>
<dbReference type="InterPro" id="IPR024726">
    <property type="entry name" value="FhuF_C"/>
</dbReference>
<name>A0A198AIM0_9BACL</name>
<feature type="domain" description="Ferric siderophore reductase C-terminal" evidence="1">
    <location>
        <begin position="232"/>
        <end position="249"/>
    </location>
</feature>
<sequence>MSTSVQTYIAENYGVTTDSHPDPIITIAGTRLLTEIGMQELLQVYSPLMKALEPAAAGAYLISRLGSLNAAMQYMVTHDELVDLSPSLWALQLYRSEKGFIEFRIVLQEIRPLSGPPCGGRSEWREAHLSRWYAETIRPIVEAIAAAADMDIRHLWKIVPMRLRFIFGQWKEASVSEEWHARYEEDHVFVTKELKGEVFGRLRNPLHVNIVNLDYPGKPGEPDTTIKMKTACCMYYRTEGGQYCYTCPRMKPQEREERKERLRAQFAEEAAAKIVAN</sequence>
<proteinExistence type="predicted"/>
<evidence type="ECO:0000313" key="2">
    <source>
        <dbReference type="EMBL" id="OAS21349.1"/>
    </source>
</evidence>
<keyword evidence="3" id="KW-1185">Reference proteome</keyword>
<dbReference type="RefSeq" id="WP_068662920.1">
    <property type="nucleotide sequence ID" value="NZ_LYPB01000049.1"/>
</dbReference>
<reference evidence="2 3" key="1">
    <citation type="submission" date="2016-05" db="EMBL/GenBank/DDBJ databases">
        <title>Paenibacillus sp. 1ZS3-15 nov., isolated from the rhizosphere soil.</title>
        <authorList>
            <person name="Zhang X.X."/>
            <person name="Zhang J."/>
        </authorList>
    </citation>
    <scope>NUCLEOTIDE SEQUENCE [LARGE SCALE GENOMIC DNA]</scope>
    <source>
        <strain evidence="2 3">1ZS3-15</strain>
    </source>
</reference>
<dbReference type="Proteomes" id="UP000078454">
    <property type="component" value="Unassembled WGS sequence"/>
</dbReference>
<evidence type="ECO:0000313" key="3">
    <source>
        <dbReference type="Proteomes" id="UP000078454"/>
    </source>
</evidence>
<dbReference type="OrthoDB" id="2819999at2"/>
<organism evidence="2 3">
    <name type="scientific">Paenibacillus oryzisoli</name>
    <dbReference type="NCBI Taxonomy" id="1850517"/>
    <lineage>
        <taxon>Bacteria</taxon>
        <taxon>Bacillati</taxon>
        <taxon>Bacillota</taxon>
        <taxon>Bacilli</taxon>
        <taxon>Bacillales</taxon>
        <taxon>Paenibacillaceae</taxon>
        <taxon>Paenibacillus</taxon>
    </lineage>
</organism>
<protein>
    <recommendedName>
        <fullName evidence="1">Ferric siderophore reductase C-terminal domain-containing protein</fullName>
    </recommendedName>
</protein>